<evidence type="ECO:0000313" key="4">
    <source>
        <dbReference type="EMBL" id="KKU04226.1"/>
    </source>
</evidence>
<evidence type="ECO:0000259" key="3">
    <source>
        <dbReference type="Pfam" id="PF13473"/>
    </source>
</evidence>
<keyword evidence="1" id="KW-0479">Metal-binding</keyword>
<dbReference type="PANTHER" id="PTHR38439:SF3">
    <property type="entry name" value="COPPER-RESISTANT CUPROPROTEIN COPI"/>
    <property type="match status" value="1"/>
</dbReference>
<dbReference type="Proteomes" id="UP000034086">
    <property type="component" value="Unassembled WGS sequence"/>
</dbReference>
<dbReference type="InterPro" id="IPR050845">
    <property type="entry name" value="Cu-binding_ET"/>
</dbReference>
<name>A0A0G1M7L3_9BACT</name>
<feature type="domain" description="EfeO-type cupredoxin-like" evidence="3">
    <location>
        <begin position="45"/>
        <end position="128"/>
    </location>
</feature>
<dbReference type="AlphaFoldDB" id="A0A0G1M7L3"/>
<proteinExistence type="predicted"/>
<dbReference type="Gene3D" id="2.60.40.420">
    <property type="entry name" value="Cupredoxins - blue copper proteins"/>
    <property type="match status" value="1"/>
</dbReference>
<dbReference type="SUPFAM" id="SSF49503">
    <property type="entry name" value="Cupredoxins"/>
    <property type="match status" value="1"/>
</dbReference>
<accession>A0A0G1M7L3</accession>
<reference evidence="4 5" key="1">
    <citation type="journal article" date="2015" name="Nature">
        <title>rRNA introns, odd ribosomes, and small enigmatic genomes across a large radiation of phyla.</title>
        <authorList>
            <person name="Brown C.T."/>
            <person name="Hug L.A."/>
            <person name="Thomas B.C."/>
            <person name="Sharon I."/>
            <person name="Castelle C.J."/>
            <person name="Singh A."/>
            <person name="Wilkins M.J."/>
            <person name="Williams K.H."/>
            <person name="Banfield J.F."/>
        </authorList>
    </citation>
    <scope>NUCLEOTIDE SEQUENCE [LARGE SCALE GENOMIC DNA]</scope>
</reference>
<protein>
    <recommendedName>
        <fullName evidence="3">EfeO-type cupredoxin-like domain-containing protein</fullName>
    </recommendedName>
</protein>
<evidence type="ECO:0000256" key="1">
    <source>
        <dbReference type="ARBA" id="ARBA00022723"/>
    </source>
</evidence>
<dbReference type="GO" id="GO:0046872">
    <property type="term" value="F:metal ion binding"/>
    <property type="evidence" value="ECO:0007669"/>
    <property type="project" value="UniProtKB-KW"/>
</dbReference>
<dbReference type="EMBL" id="LCKQ01000001">
    <property type="protein sequence ID" value="KKU04226.1"/>
    <property type="molecule type" value="Genomic_DNA"/>
</dbReference>
<dbReference type="InterPro" id="IPR028096">
    <property type="entry name" value="EfeO_Cupredoxin"/>
</dbReference>
<evidence type="ECO:0000313" key="5">
    <source>
        <dbReference type="Proteomes" id="UP000034086"/>
    </source>
</evidence>
<comment type="caution">
    <text evidence="4">The sequence shown here is derived from an EMBL/GenBank/DDBJ whole genome shotgun (WGS) entry which is preliminary data.</text>
</comment>
<dbReference type="InterPro" id="IPR008972">
    <property type="entry name" value="Cupredoxin"/>
</dbReference>
<dbReference type="PANTHER" id="PTHR38439">
    <property type="entry name" value="AURACYANIN-B"/>
    <property type="match status" value="1"/>
</dbReference>
<organism evidence="4 5">
    <name type="scientific">Candidatus Woesebacteria bacterium GW2011_GWE1_45_18</name>
    <dbReference type="NCBI Taxonomy" id="1618598"/>
    <lineage>
        <taxon>Bacteria</taxon>
        <taxon>Candidatus Woeseibacteriota</taxon>
    </lineage>
</organism>
<sequence length="142" mass="15169">MNKGLWIVIGLFLAAAVAGFLFLRKPQPPSTTTQASPTPAVEITTPQTEGEVREIMVEGDEYSFSPGSLSVLAGEKIRLTFKNTGNLPHNFAIDELGVSTKTIAGGNSDTIEFTAETTGTFAFYCSIAGHRQLGMEGDLEVQ</sequence>
<dbReference type="CDD" id="cd00920">
    <property type="entry name" value="Cupredoxin"/>
    <property type="match status" value="1"/>
</dbReference>
<evidence type="ECO:0000256" key="2">
    <source>
        <dbReference type="ARBA" id="ARBA00023008"/>
    </source>
</evidence>
<gene>
    <name evidence="4" type="ORF">UX03_C0001G0011</name>
</gene>
<keyword evidence="2" id="KW-0186">Copper</keyword>
<dbReference type="Pfam" id="PF13473">
    <property type="entry name" value="Cupredoxin_1"/>
    <property type="match status" value="1"/>
</dbReference>